<dbReference type="AlphaFoldDB" id="A0A1R0KZ12"/>
<evidence type="ECO:0000259" key="5">
    <source>
        <dbReference type="Pfam" id="PF00205"/>
    </source>
</evidence>
<keyword evidence="2 3" id="KW-0786">Thiamine pyrophosphate</keyword>
<evidence type="ECO:0000259" key="7">
    <source>
        <dbReference type="Pfam" id="PF02776"/>
    </source>
</evidence>
<protein>
    <submittedName>
        <fullName evidence="8">Acetolactate synthase</fullName>
    </submittedName>
</protein>
<comment type="caution">
    <text evidence="8">The sequence shown here is derived from an EMBL/GenBank/DDBJ whole genome shotgun (WGS) entry which is preliminary data.</text>
</comment>
<dbReference type="CDD" id="cd00568">
    <property type="entry name" value="TPP_enzymes"/>
    <property type="match status" value="1"/>
</dbReference>
<dbReference type="EMBL" id="MQUQ01000004">
    <property type="protein sequence ID" value="OLZ54579.1"/>
    <property type="molecule type" value="Genomic_DNA"/>
</dbReference>
<feature type="region of interest" description="Disordered" evidence="4">
    <location>
        <begin position="561"/>
        <end position="582"/>
    </location>
</feature>
<dbReference type="GO" id="GO:0005948">
    <property type="term" value="C:acetolactate synthase complex"/>
    <property type="evidence" value="ECO:0007669"/>
    <property type="project" value="TreeGrafter"/>
</dbReference>
<accession>A0A1R0KZ12</accession>
<dbReference type="PANTHER" id="PTHR18968:SF13">
    <property type="entry name" value="ACETOLACTATE SYNTHASE CATALYTIC SUBUNIT, MITOCHONDRIAL"/>
    <property type="match status" value="1"/>
</dbReference>
<dbReference type="InterPro" id="IPR029035">
    <property type="entry name" value="DHS-like_NAD/FAD-binding_dom"/>
</dbReference>
<comment type="similarity">
    <text evidence="1 3">Belongs to the TPP enzyme family.</text>
</comment>
<feature type="domain" description="Thiamine pyrophosphate enzyme central" evidence="5">
    <location>
        <begin position="196"/>
        <end position="328"/>
    </location>
</feature>
<sequence length="582" mass="62231">MNAVTTRYPNAWHAAADYLRLRGTTVLFGLPSDDLEALPAVEAARLRLILCRDQRNAVFMATGYALQSGSPGVCVVGKGPAVTNTLTGVLEARSSAAPLVILAAGTGGDRRGSGAFQELDQVAVMTPLVKRAYRIDHPDRVVPTLEKAFLVATSGQPGPVYVEIPDHLLREEVTRDRPWSLHTGVTGTLVSDPADQAALEVLRGSRRPTLVVGGGARHRNGDHLIERFAERIGAALLSTASGRGCLDETHESFCGLAGLYAPPATAELVKTSDLVIALGSRLEETAAFGWPGLGTTIPVLQVDVDPLGLSTEYWGPKVVGDAAATLRAWLGRLPEGLVPHRGWLDEIRVCRETLHRDRRETLERLGKSDDIHVAEVLAAIEVVVPPHRILVQENGLQDMWSYLYPFSSCDRGGGSIVPSEQTSLGFGTAAAAGVRLAAPDRPVVVFAGDGAFEMVRADLATLARERIGVLYVVLHNGGYGWLHSQLGRLGLDPGRFPFVTAGEAETGTSVIPGLEQVVVTEKDDLERHLDRGLRAGLTGKVFLLHIGVRLDDVPPFLDALAGDFPETSPSARESEAGPHDRG</sequence>
<dbReference type="InterPro" id="IPR045229">
    <property type="entry name" value="TPP_enz"/>
</dbReference>
<feature type="domain" description="Thiamine pyrophosphate enzyme N-terminal TPP-binding" evidence="7">
    <location>
        <begin position="13"/>
        <end position="123"/>
    </location>
</feature>
<dbReference type="InterPro" id="IPR029061">
    <property type="entry name" value="THDP-binding"/>
</dbReference>
<dbReference type="GO" id="GO:0000287">
    <property type="term" value="F:magnesium ion binding"/>
    <property type="evidence" value="ECO:0007669"/>
    <property type="project" value="InterPro"/>
</dbReference>
<evidence type="ECO:0000256" key="4">
    <source>
        <dbReference type="SAM" id="MobiDB-lite"/>
    </source>
</evidence>
<dbReference type="Proteomes" id="UP000187486">
    <property type="component" value="Unassembled WGS sequence"/>
</dbReference>
<dbReference type="STRING" id="76021.BS329_08640"/>
<reference evidence="8 9" key="1">
    <citation type="submission" date="2016-01" db="EMBL/GenBank/DDBJ databases">
        <title>Amycolatopsis coloradensis genome sequencing and assembly.</title>
        <authorList>
            <person name="Mayilraj S."/>
        </authorList>
    </citation>
    <scope>NUCLEOTIDE SEQUENCE [LARGE SCALE GENOMIC DNA]</scope>
    <source>
        <strain evidence="8 9">DSM 44225</strain>
    </source>
</reference>
<keyword evidence="9" id="KW-1185">Reference proteome</keyword>
<dbReference type="Gene3D" id="3.40.50.970">
    <property type="match status" value="2"/>
</dbReference>
<dbReference type="PANTHER" id="PTHR18968">
    <property type="entry name" value="THIAMINE PYROPHOSPHATE ENZYMES"/>
    <property type="match status" value="1"/>
</dbReference>
<evidence type="ECO:0000256" key="3">
    <source>
        <dbReference type="RuleBase" id="RU362132"/>
    </source>
</evidence>
<dbReference type="Pfam" id="PF00205">
    <property type="entry name" value="TPP_enzyme_M"/>
    <property type="match status" value="1"/>
</dbReference>
<dbReference type="Gene3D" id="3.40.50.1220">
    <property type="entry name" value="TPP-binding domain"/>
    <property type="match status" value="1"/>
</dbReference>
<name>A0A1R0KZ12_9PSEU</name>
<dbReference type="InterPro" id="IPR012000">
    <property type="entry name" value="Thiamin_PyroP_enz_cen_dom"/>
</dbReference>
<dbReference type="SUPFAM" id="SSF52518">
    <property type="entry name" value="Thiamin diphosphate-binding fold (THDP-binding)"/>
    <property type="match status" value="2"/>
</dbReference>
<feature type="compositionally biased region" description="Basic and acidic residues" evidence="4">
    <location>
        <begin position="572"/>
        <end position="582"/>
    </location>
</feature>
<evidence type="ECO:0000256" key="2">
    <source>
        <dbReference type="ARBA" id="ARBA00023052"/>
    </source>
</evidence>
<dbReference type="SUPFAM" id="SSF52467">
    <property type="entry name" value="DHS-like NAD/FAD-binding domain"/>
    <property type="match status" value="1"/>
</dbReference>
<evidence type="ECO:0000259" key="6">
    <source>
        <dbReference type="Pfam" id="PF02775"/>
    </source>
</evidence>
<dbReference type="GO" id="GO:0009097">
    <property type="term" value="P:isoleucine biosynthetic process"/>
    <property type="evidence" value="ECO:0007669"/>
    <property type="project" value="TreeGrafter"/>
</dbReference>
<dbReference type="RefSeq" id="WP_076157710.1">
    <property type="nucleotide sequence ID" value="NZ_JBEZVB010000023.1"/>
</dbReference>
<dbReference type="InterPro" id="IPR011766">
    <property type="entry name" value="TPP_enzyme_TPP-bd"/>
</dbReference>
<dbReference type="OrthoDB" id="4494979at2"/>
<dbReference type="CDD" id="cd07035">
    <property type="entry name" value="TPP_PYR_POX_like"/>
    <property type="match status" value="1"/>
</dbReference>
<dbReference type="Pfam" id="PF02776">
    <property type="entry name" value="TPP_enzyme_N"/>
    <property type="match status" value="1"/>
</dbReference>
<evidence type="ECO:0000313" key="8">
    <source>
        <dbReference type="EMBL" id="OLZ54579.1"/>
    </source>
</evidence>
<dbReference type="InterPro" id="IPR012001">
    <property type="entry name" value="Thiamin_PyroP_enz_TPP-bd_dom"/>
</dbReference>
<dbReference type="GO" id="GO:0009099">
    <property type="term" value="P:L-valine biosynthetic process"/>
    <property type="evidence" value="ECO:0007669"/>
    <property type="project" value="TreeGrafter"/>
</dbReference>
<proteinExistence type="inferred from homology"/>
<dbReference type="GO" id="GO:0050660">
    <property type="term" value="F:flavin adenine dinucleotide binding"/>
    <property type="evidence" value="ECO:0007669"/>
    <property type="project" value="TreeGrafter"/>
</dbReference>
<dbReference type="GO" id="GO:0003984">
    <property type="term" value="F:acetolactate synthase activity"/>
    <property type="evidence" value="ECO:0007669"/>
    <property type="project" value="TreeGrafter"/>
</dbReference>
<gene>
    <name evidence="8" type="ORF">BS329_08640</name>
</gene>
<evidence type="ECO:0000256" key="1">
    <source>
        <dbReference type="ARBA" id="ARBA00007812"/>
    </source>
</evidence>
<dbReference type="Pfam" id="PF02775">
    <property type="entry name" value="TPP_enzyme_C"/>
    <property type="match status" value="1"/>
</dbReference>
<evidence type="ECO:0000313" key="9">
    <source>
        <dbReference type="Proteomes" id="UP000187486"/>
    </source>
</evidence>
<dbReference type="GO" id="GO:0030976">
    <property type="term" value="F:thiamine pyrophosphate binding"/>
    <property type="evidence" value="ECO:0007669"/>
    <property type="project" value="InterPro"/>
</dbReference>
<feature type="domain" description="Thiamine pyrophosphate enzyme TPP-binding" evidence="6">
    <location>
        <begin position="408"/>
        <end position="485"/>
    </location>
</feature>
<organism evidence="8 9">
    <name type="scientific">Amycolatopsis coloradensis</name>
    <dbReference type="NCBI Taxonomy" id="76021"/>
    <lineage>
        <taxon>Bacteria</taxon>
        <taxon>Bacillati</taxon>
        <taxon>Actinomycetota</taxon>
        <taxon>Actinomycetes</taxon>
        <taxon>Pseudonocardiales</taxon>
        <taxon>Pseudonocardiaceae</taxon>
        <taxon>Amycolatopsis</taxon>
    </lineage>
</organism>